<feature type="transmembrane region" description="Helical" evidence="1">
    <location>
        <begin position="330"/>
        <end position="357"/>
    </location>
</feature>
<dbReference type="Proteomes" id="UP000015104">
    <property type="component" value="Unassembled WGS sequence"/>
</dbReference>
<evidence type="ECO:0000313" key="2">
    <source>
        <dbReference type="EnsemblMetazoa" id="tetur18g03761.1"/>
    </source>
</evidence>
<feature type="transmembrane region" description="Helical" evidence="1">
    <location>
        <begin position="128"/>
        <end position="148"/>
    </location>
</feature>
<keyword evidence="1" id="KW-0812">Transmembrane</keyword>
<proteinExistence type="predicted"/>
<name>T1KRJ8_TETUR</name>
<evidence type="ECO:0000256" key="1">
    <source>
        <dbReference type="SAM" id="Phobius"/>
    </source>
</evidence>
<keyword evidence="1" id="KW-0472">Membrane</keyword>
<dbReference type="HOGENOM" id="CLU_755079_0_0_1"/>
<feature type="transmembrane region" description="Helical" evidence="1">
    <location>
        <begin position="32"/>
        <end position="50"/>
    </location>
</feature>
<feature type="transmembrane region" description="Helical" evidence="1">
    <location>
        <begin position="160"/>
        <end position="191"/>
    </location>
</feature>
<sequence length="362" mass="41823">MDEHKSSYRSTLTRPSSIVGKSLLRENKWSQILHLFPTIVLLVVSIMKLPNIYNDIKTNRYNNVLIKYERIMNFIVYLSLSLVSLNYKYESSYYIEFINLYQKITNTNYFGLFCNSYLIKWSKINKSIVLILALSGLFVNLLFIGNRISLSEPISSLNLIFLIVVASFNVPLWFQILFEICTFLQSTFLLLENSLVRLKKQTNQLNEFNVKSLRLLHVQIIESIIIINKFYRYNILSTYVYSVGHNVCLLGILSHSGQSISKFPYYVKFIEQLFHLMLITFHMVRVNQLSVRVFDRVYKLSLSLNSSHSTATMNEINLFLLRIHRNDVGFTFAGLCLIAPSFISSLASIALTIGLALPSLVE</sequence>
<keyword evidence="3" id="KW-1185">Reference proteome</keyword>
<organism evidence="2 3">
    <name type="scientific">Tetranychus urticae</name>
    <name type="common">Two-spotted spider mite</name>
    <dbReference type="NCBI Taxonomy" id="32264"/>
    <lineage>
        <taxon>Eukaryota</taxon>
        <taxon>Metazoa</taxon>
        <taxon>Ecdysozoa</taxon>
        <taxon>Arthropoda</taxon>
        <taxon>Chelicerata</taxon>
        <taxon>Arachnida</taxon>
        <taxon>Acari</taxon>
        <taxon>Acariformes</taxon>
        <taxon>Trombidiformes</taxon>
        <taxon>Prostigmata</taxon>
        <taxon>Eleutherengona</taxon>
        <taxon>Raphignathae</taxon>
        <taxon>Tetranychoidea</taxon>
        <taxon>Tetranychidae</taxon>
        <taxon>Tetranychus</taxon>
    </lineage>
</organism>
<dbReference type="AlphaFoldDB" id="T1KRJ8"/>
<dbReference type="EMBL" id="CAEY01000391">
    <property type="status" value="NOT_ANNOTATED_CDS"/>
    <property type="molecule type" value="Genomic_DNA"/>
</dbReference>
<evidence type="ECO:0008006" key="4">
    <source>
        <dbReference type="Google" id="ProtNLM"/>
    </source>
</evidence>
<reference evidence="3" key="1">
    <citation type="submission" date="2011-08" db="EMBL/GenBank/DDBJ databases">
        <authorList>
            <person name="Rombauts S."/>
        </authorList>
    </citation>
    <scope>NUCLEOTIDE SEQUENCE</scope>
    <source>
        <strain evidence="3">London</strain>
    </source>
</reference>
<accession>T1KRJ8</accession>
<evidence type="ECO:0000313" key="3">
    <source>
        <dbReference type="Proteomes" id="UP000015104"/>
    </source>
</evidence>
<keyword evidence="1" id="KW-1133">Transmembrane helix</keyword>
<dbReference type="EnsemblMetazoa" id="tetur18g03761.1">
    <property type="protein sequence ID" value="tetur18g03761.1"/>
    <property type="gene ID" value="tetur18g03761"/>
</dbReference>
<protein>
    <recommendedName>
        <fullName evidence="4">Gustatory receptor</fullName>
    </recommendedName>
</protein>
<reference evidence="2" key="2">
    <citation type="submission" date="2015-06" db="UniProtKB">
        <authorList>
            <consortium name="EnsemblMetazoa"/>
        </authorList>
    </citation>
    <scope>IDENTIFICATION</scope>
</reference>